<keyword evidence="3" id="KW-1185">Reference proteome</keyword>
<evidence type="ECO:0000313" key="3">
    <source>
        <dbReference type="Proteomes" id="UP000004030"/>
    </source>
</evidence>
<comment type="caution">
    <text evidence="2">The sequence shown here is derived from an EMBL/GenBank/DDBJ whole genome shotgun (WGS) entry which is preliminary data.</text>
</comment>
<feature type="region of interest" description="Disordered" evidence="1">
    <location>
        <begin position="1086"/>
        <end position="1161"/>
    </location>
</feature>
<evidence type="ECO:0000313" key="2">
    <source>
        <dbReference type="EMBL" id="EHJ58235.1"/>
    </source>
</evidence>
<organism evidence="2 3">
    <name type="scientific">Novosphingobium pentaromativorans US6-1</name>
    <dbReference type="NCBI Taxonomy" id="1088721"/>
    <lineage>
        <taxon>Bacteria</taxon>
        <taxon>Pseudomonadati</taxon>
        <taxon>Pseudomonadota</taxon>
        <taxon>Alphaproteobacteria</taxon>
        <taxon>Sphingomonadales</taxon>
        <taxon>Sphingomonadaceae</taxon>
        <taxon>Novosphingobium</taxon>
    </lineage>
</organism>
<dbReference type="AlphaFoldDB" id="G6EKD2"/>
<feature type="region of interest" description="Disordered" evidence="1">
    <location>
        <begin position="429"/>
        <end position="487"/>
    </location>
</feature>
<evidence type="ECO:0000256" key="1">
    <source>
        <dbReference type="SAM" id="MobiDB-lite"/>
    </source>
</evidence>
<sequence>MARQPVSGTAPSENIVATEIDKELVARQRIPLTADTLGALDEKQEKLFLEIRESNITHLFKGMGEVRQSLDILRTELKIRMAPPQLLATVIQPDGSPANRIQVEFDPASVGRRGQPVTVMTGEDGAFTMPLPSALPLADNGSLELVLHGANSAVRASIPFKQIASNGLAGTIALDQFLPPLPVSILASLQSLAPPPPTDAAEPPPDNTPVLPVLAMGDCDECLLQFGANKSIDKFPYGVFFRLVEPRASVSSAVRRFSLGDRKFGYLPYYVTGATSTEQVSYVDRVPVEQPLSIDGFRDRLVGVKPNGLISTDETVPMAGTLGLGYVLHMSQRWTFQGLALGDLVYSLPLAPGEQQQVAIFERRDTSAVFESEFFDESQALLQSATADTSTTATFASAFNEVINGRSSFRTDSDTSSVGGSFFGLISGGSGSSSSSGTTSSSLSGQRNTTQNAAQATHSSAQSSAAARRSASRTGMRIASASERQSVTTKTITNHNHTRALTMQYWEVLRLYDVTTAIDGLTMTVLIPLQVVRFLPPNVPLTITSPFQLDTRAEVLLRYKSICKHADVLERWLPRKYHQGMKLLTQFAADPTAEVEAAGGVASDVIKFTIQGSFLEADLISIYAVTNRGTRVGPVQLNNTAPTPPADRFASREEFVSWLKIQRQHSAHVFTGALALPPSMNRSTIIGFEITRRFRSASYTLISKEQQELNALQALFGGQASWIEQAIESAFSQGSARTARQTITLDAAALEREVGGPNVSSFRAHVVELDQNGNEVGPGENYAQNSMGGVELPNAPYPVPALQLAPVLRFKEILEIEEMTQHVVRNTMRYSRAVWSSLTAEERAVLLEGYTIGVPVGGIQDPSQMVPLLNCVENRVLGFFGNSMIMPFFIPQVLAHAGSDGQPLDPAEIQESLLAYQQATFKPPHSTIALPTKGVLGEAVLGRCSSAEKIDITRFWNWQDSPSDTAPTISPVELPTGSAALTAGAVAPNSLTNLPSLINNVLTAPTPDTALLQSLGANAAAQKDFDSALTNAGQLAGLITNAQNVSNDARADALKTSKELQAQVIATAGNIVGGIYGGNPTAGSDAAAALNGGQQSGAKKPAAGDGKTPSGSTDGKSDTPSPSPANGQAGGSGGQQGGGNQGGNAGGGGADPAPAPVPGPQ</sequence>
<dbReference type="Proteomes" id="UP000004030">
    <property type="component" value="Unassembled WGS sequence"/>
</dbReference>
<feature type="compositionally biased region" description="Low complexity" evidence="1">
    <location>
        <begin position="432"/>
        <end position="474"/>
    </location>
</feature>
<feature type="compositionally biased region" description="Gly residues" evidence="1">
    <location>
        <begin position="1128"/>
        <end position="1150"/>
    </location>
</feature>
<name>G6EKD2_9SPHN</name>
<dbReference type="RefSeq" id="WP_007015710.1">
    <property type="nucleotide sequence ID" value="NZ_AGFM01000093.1"/>
</dbReference>
<accession>G6EKD2</accession>
<proteinExistence type="predicted"/>
<protein>
    <submittedName>
        <fullName evidence="2">Uncharacterized protein</fullName>
    </submittedName>
</protein>
<dbReference type="eggNOG" id="COG1073">
    <property type="taxonomic scope" value="Bacteria"/>
</dbReference>
<dbReference type="KEGG" id="npn:JI59_26005"/>
<dbReference type="EMBL" id="AGFM01000093">
    <property type="protein sequence ID" value="EHJ58235.1"/>
    <property type="molecule type" value="Genomic_DNA"/>
</dbReference>
<gene>
    <name evidence="2" type="ORF">NSU_4803</name>
</gene>
<dbReference type="PATRIC" id="fig|1088721.3.peg.4716"/>
<reference evidence="2 3" key="1">
    <citation type="journal article" date="2012" name="J. Bacteriol.">
        <title>Genome sequence of benzo(a)pyrene-degrading bacterium Novosphingobium pentaromativorans US6-1.</title>
        <authorList>
            <person name="Luo Y.R."/>
            <person name="Kang S.G."/>
            <person name="Kim S.J."/>
            <person name="Kim M.R."/>
            <person name="Li N."/>
            <person name="Lee J.H."/>
            <person name="Kwon K.K."/>
        </authorList>
    </citation>
    <scope>NUCLEOTIDE SEQUENCE [LARGE SCALE GENOMIC DNA]</scope>
    <source>
        <strain evidence="2 3">US6-1</strain>
    </source>
</reference>